<dbReference type="InterPro" id="IPR014044">
    <property type="entry name" value="CAP_dom"/>
</dbReference>
<evidence type="ECO:0000256" key="1">
    <source>
        <dbReference type="SAM" id="MobiDB-lite"/>
    </source>
</evidence>
<reference evidence="4" key="1">
    <citation type="submission" date="2021-01" db="EMBL/GenBank/DDBJ databases">
        <authorList>
            <person name="Corre E."/>
            <person name="Pelletier E."/>
            <person name="Niang G."/>
            <person name="Scheremetjew M."/>
            <person name="Finn R."/>
            <person name="Kale V."/>
            <person name="Holt S."/>
            <person name="Cochrane G."/>
            <person name="Meng A."/>
            <person name="Brown T."/>
            <person name="Cohen L."/>
        </authorList>
    </citation>
    <scope>NUCLEOTIDE SEQUENCE</scope>
    <source>
        <strain evidence="4">RCC3387</strain>
    </source>
</reference>
<evidence type="ECO:0000256" key="2">
    <source>
        <dbReference type="SAM" id="SignalP"/>
    </source>
</evidence>
<sequence>MRAVAPCAALLASWACTAAASAAEPAACARESPGACAQPPILIQTHQAVQRSSGPLPASVAPLVPPFVAPPGGSARIAAARQKAQAQARPAQPGRQSSSSASAADREGFNLMKQLRAAGFTCPGGTYFPPNDGEFEFDCRLWQASLGHSQDMGARNYFSHESPAPNPTDPFDRSAATGLATFSENIAAGEGSAEATLEQWKNSDGHCRNMMDPAHNRMGVAHALTEGSTYRHYWTQMFANDGGDADHSCLP</sequence>
<feature type="region of interest" description="Disordered" evidence="1">
    <location>
        <begin position="75"/>
        <end position="105"/>
    </location>
</feature>
<feature type="compositionally biased region" description="Low complexity" evidence="1">
    <location>
        <begin position="75"/>
        <end position="103"/>
    </location>
</feature>
<evidence type="ECO:0000313" key="4">
    <source>
        <dbReference type="EMBL" id="CAD9586969.1"/>
    </source>
</evidence>
<dbReference type="CDD" id="cd05379">
    <property type="entry name" value="CAP_bacterial"/>
    <property type="match status" value="1"/>
</dbReference>
<feature type="domain" description="SCP" evidence="3">
    <location>
        <begin position="136"/>
        <end position="238"/>
    </location>
</feature>
<dbReference type="PANTHER" id="PTHR31157:SF1">
    <property type="entry name" value="SCP DOMAIN-CONTAINING PROTEIN"/>
    <property type="match status" value="1"/>
</dbReference>
<dbReference type="PANTHER" id="PTHR31157">
    <property type="entry name" value="SCP DOMAIN-CONTAINING PROTEIN"/>
    <property type="match status" value="1"/>
</dbReference>
<feature type="chain" id="PRO_5030555577" description="SCP domain-containing protein" evidence="2">
    <location>
        <begin position="23"/>
        <end position="251"/>
    </location>
</feature>
<dbReference type="InterPro" id="IPR035940">
    <property type="entry name" value="CAP_sf"/>
</dbReference>
<dbReference type="SUPFAM" id="SSF55797">
    <property type="entry name" value="PR-1-like"/>
    <property type="match status" value="1"/>
</dbReference>
<keyword evidence="2" id="KW-0732">Signal</keyword>
<dbReference type="AlphaFoldDB" id="A0A7S2KUU4"/>
<evidence type="ECO:0000259" key="3">
    <source>
        <dbReference type="Pfam" id="PF00188"/>
    </source>
</evidence>
<proteinExistence type="predicted"/>
<feature type="signal peptide" evidence="2">
    <location>
        <begin position="1"/>
        <end position="22"/>
    </location>
</feature>
<name>A0A7S2KUU4_9DINO</name>
<dbReference type="Gene3D" id="3.40.33.10">
    <property type="entry name" value="CAP"/>
    <property type="match status" value="1"/>
</dbReference>
<dbReference type="Pfam" id="PF00188">
    <property type="entry name" value="CAP"/>
    <property type="match status" value="1"/>
</dbReference>
<dbReference type="EMBL" id="HBGW01052344">
    <property type="protein sequence ID" value="CAD9586969.1"/>
    <property type="molecule type" value="Transcribed_RNA"/>
</dbReference>
<gene>
    <name evidence="4" type="ORF">BRAN1462_LOCUS33242</name>
</gene>
<accession>A0A7S2KUU4</accession>
<organism evidence="4">
    <name type="scientific">Zooxanthella nutricula</name>
    <dbReference type="NCBI Taxonomy" id="1333877"/>
    <lineage>
        <taxon>Eukaryota</taxon>
        <taxon>Sar</taxon>
        <taxon>Alveolata</taxon>
        <taxon>Dinophyceae</taxon>
        <taxon>Peridiniales</taxon>
        <taxon>Peridiniales incertae sedis</taxon>
        <taxon>Zooxanthella</taxon>
    </lineage>
</organism>
<protein>
    <recommendedName>
        <fullName evidence="3">SCP domain-containing protein</fullName>
    </recommendedName>
</protein>